<evidence type="ECO:0000256" key="3">
    <source>
        <dbReference type="ARBA" id="ARBA00022833"/>
    </source>
</evidence>
<dbReference type="PROSITE" id="PS52031">
    <property type="entry name" value="GG_LECTIN"/>
    <property type="match status" value="1"/>
</dbReference>
<dbReference type="SUPFAM" id="SSF48371">
    <property type="entry name" value="ARM repeat"/>
    <property type="match status" value="1"/>
</dbReference>
<dbReference type="PANTHER" id="PTHR13363">
    <property type="entry name" value="RING FINGER AND SRY DOMAIN-CONTAINING"/>
    <property type="match status" value="1"/>
</dbReference>
<dbReference type="InterPro" id="IPR011989">
    <property type="entry name" value="ARM-like"/>
</dbReference>
<dbReference type="AlphaFoldDB" id="A0A6S7IGS8"/>
<keyword evidence="5" id="KW-0436">Ligase</keyword>
<organism evidence="5 6">
    <name type="scientific">Paramuricea clavata</name>
    <name type="common">Red gorgonian</name>
    <name type="synonym">Violescent sea-whip</name>
    <dbReference type="NCBI Taxonomy" id="317549"/>
    <lineage>
        <taxon>Eukaryota</taxon>
        <taxon>Metazoa</taxon>
        <taxon>Cnidaria</taxon>
        <taxon>Anthozoa</taxon>
        <taxon>Octocorallia</taxon>
        <taxon>Malacalcyonacea</taxon>
        <taxon>Plexauridae</taxon>
        <taxon>Paramuricea</taxon>
    </lineage>
</organism>
<evidence type="ECO:0000313" key="5">
    <source>
        <dbReference type="EMBL" id="CAB4015540.1"/>
    </source>
</evidence>
<feature type="non-terminal residue" evidence="5">
    <location>
        <position position="542"/>
    </location>
</feature>
<protein>
    <submittedName>
        <fullName evidence="5">E3 ubiquitin- ligase RNF123</fullName>
    </submittedName>
</protein>
<dbReference type="PANTHER" id="PTHR13363:SF5">
    <property type="entry name" value="E3 UBIQUITIN-PROTEIN LIGASE RNF123"/>
    <property type="match status" value="1"/>
</dbReference>
<feature type="domain" description="ILEI/PANDER" evidence="4">
    <location>
        <begin position="95"/>
        <end position="181"/>
    </location>
</feature>
<dbReference type="InterPro" id="IPR016024">
    <property type="entry name" value="ARM-type_fold"/>
</dbReference>
<name>A0A6S7IGS8_PARCT</name>
<keyword evidence="1" id="KW-0479">Metal-binding</keyword>
<dbReference type="Pfam" id="PF15711">
    <property type="entry name" value="ILEI"/>
    <property type="match status" value="1"/>
</dbReference>
<keyword evidence="2" id="KW-0863">Zinc-finger</keyword>
<dbReference type="Gene3D" id="1.25.10.10">
    <property type="entry name" value="Leucine-rich Repeat Variant"/>
    <property type="match status" value="1"/>
</dbReference>
<dbReference type="InterPro" id="IPR039477">
    <property type="entry name" value="ILEI/PANDER_dom"/>
</dbReference>
<dbReference type="Proteomes" id="UP001152795">
    <property type="component" value="Unassembled WGS sequence"/>
</dbReference>
<dbReference type="GO" id="GO:0008270">
    <property type="term" value="F:zinc ion binding"/>
    <property type="evidence" value="ECO:0007669"/>
    <property type="project" value="UniProtKB-KW"/>
</dbReference>
<dbReference type="OrthoDB" id="5977724at2759"/>
<sequence>MDDVDMKFWSTSLLLNLSMSAEILKEEIVKSGAVKVLIDLAVSDTDEPQIAIQAAKTLVMLGFSDSPFIVDLKSSSSSSCSVLVNGIEHSRNDLGINVVVFDPITLNVEETESFDTGHYPDASIKLTEYIHSLPLMSMVFIVVRGEANFFLTDDAKDALASVGVTGYEYNTGELWVLCGQKRYGLQSSRAIDFKRGYNNIDLKVNIPQGFFVNDQVKVLIMEPLLDILMSTTPESNISKVSEFMLLTIFARHDSHRIVMLEKEGFLEYMAKIIWNVASRSLDDLRSNTMLVAHCLGAMKTLAGLILSDTAPERFLHCGVLKEVSRLLFFINDALLNIKNERMEVKGSMINSELSYLTPSTLGVVEKAPFSSVCDSPATPVVEETFPDDRKCNYDDVEESFITSLTPLAVTILYHSCKILELADNSLYTSLSVNVLWCTLLTCKDEIRRAITIPIENIITCHASRRKAFIVHPERQPVCLNDKEKTQALMISSDRTEVINFNWTFESVHANVTVGRRRHTAGLAKPAGWYYEVQVMTQGIMQI</sequence>
<keyword evidence="3" id="KW-0862">Zinc</keyword>
<keyword evidence="6" id="KW-1185">Reference proteome</keyword>
<reference evidence="5" key="1">
    <citation type="submission" date="2020-04" db="EMBL/GenBank/DDBJ databases">
        <authorList>
            <person name="Alioto T."/>
            <person name="Alioto T."/>
            <person name="Gomez Garrido J."/>
        </authorList>
    </citation>
    <scope>NUCLEOTIDE SEQUENCE</scope>
    <source>
        <strain evidence="5">A484AB</strain>
    </source>
</reference>
<evidence type="ECO:0000256" key="1">
    <source>
        <dbReference type="ARBA" id="ARBA00022723"/>
    </source>
</evidence>
<comment type="caution">
    <text evidence="5">The sequence shown here is derived from an EMBL/GenBank/DDBJ whole genome shotgun (WGS) entry which is preliminary data.</text>
</comment>
<evidence type="ECO:0000256" key="2">
    <source>
        <dbReference type="ARBA" id="ARBA00022771"/>
    </source>
</evidence>
<dbReference type="GO" id="GO:0005737">
    <property type="term" value="C:cytoplasm"/>
    <property type="evidence" value="ECO:0007669"/>
    <property type="project" value="TreeGrafter"/>
</dbReference>
<dbReference type="InterPro" id="IPR045129">
    <property type="entry name" value="RNF123/RKP/RSPRY1"/>
</dbReference>
<gene>
    <name evidence="5" type="ORF">PACLA_8A069159</name>
</gene>
<evidence type="ECO:0000313" key="6">
    <source>
        <dbReference type="Proteomes" id="UP001152795"/>
    </source>
</evidence>
<dbReference type="GO" id="GO:0016874">
    <property type="term" value="F:ligase activity"/>
    <property type="evidence" value="ECO:0007669"/>
    <property type="project" value="UniProtKB-KW"/>
</dbReference>
<accession>A0A6S7IGS8</accession>
<dbReference type="GO" id="GO:0004842">
    <property type="term" value="F:ubiquitin-protein transferase activity"/>
    <property type="evidence" value="ECO:0007669"/>
    <property type="project" value="InterPro"/>
</dbReference>
<proteinExistence type="predicted"/>
<dbReference type="EMBL" id="CACRXK020008756">
    <property type="protein sequence ID" value="CAB4015540.1"/>
    <property type="molecule type" value="Genomic_DNA"/>
</dbReference>
<evidence type="ECO:0000259" key="4">
    <source>
        <dbReference type="Pfam" id="PF15711"/>
    </source>
</evidence>
<dbReference type="GO" id="GO:0051603">
    <property type="term" value="P:proteolysis involved in protein catabolic process"/>
    <property type="evidence" value="ECO:0007669"/>
    <property type="project" value="TreeGrafter"/>
</dbReference>